<evidence type="ECO:0000313" key="2">
    <source>
        <dbReference type="EMBL" id="MCF5056285.1"/>
    </source>
</evidence>
<gene>
    <name evidence="2" type="ORF">GIW75_04755</name>
</gene>
<dbReference type="RefSeq" id="WP_236299156.1">
    <property type="nucleotide sequence ID" value="NZ_WKEB01000047.1"/>
</dbReference>
<dbReference type="EMBL" id="WKEW01000009">
    <property type="protein sequence ID" value="MCF5056285.1"/>
    <property type="molecule type" value="Genomic_DNA"/>
</dbReference>
<dbReference type="Proteomes" id="UP000814172">
    <property type="component" value="Unassembled WGS sequence"/>
</dbReference>
<evidence type="ECO:0000313" key="3">
    <source>
        <dbReference type="Proteomes" id="UP000814172"/>
    </source>
</evidence>
<dbReference type="Pfam" id="PF22275">
    <property type="entry name" value="DUF6957"/>
    <property type="match status" value="1"/>
</dbReference>
<dbReference type="AlphaFoldDB" id="A0AAW5A180"/>
<proteinExistence type="predicted"/>
<feature type="domain" description="DUF6957" evidence="1">
    <location>
        <begin position="29"/>
        <end position="131"/>
    </location>
</feature>
<name>A0AAW5A180_9PSED</name>
<comment type="caution">
    <text evidence="2">The sequence shown here is derived from an EMBL/GenBank/DDBJ whole genome shotgun (WGS) entry which is preliminary data.</text>
</comment>
<dbReference type="InterPro" id="IPR054232">
    <property type="entry name" value="DUF6957"/>
</dbReference>
<accession>A0AAW5A180</accession>
<reference evidence="2 3" key="1">
    <citation type="submission" date="2019-11" db="EMBL/GenBank/DDBJ databases">
        <title>Epiphytic Pseudomonas syringae from cherry orchards.</title>
        <authorList>
            <person name="Hulin M.T."/>
        </authorList>
    </citation>
    <scope>NUCLEOTIDE SEQUENCE [LARGE SCALE GENOMIC DNA]</scope>
    <source>
        <strain evidence="2 3">PA-6-9F</strain>
    </source>
</reference>
<protein>
    <recommendedName>
        <fullName evidence="1">DUF6957 domain-containing protein</fullName>
    </recommendedName>
</protein>
<keyword evidence="3" id="KW-1185">Reference proteome</keyword>
<organism evidence="2 3">
    <name type="scientific">Pseudomonas proteolytica</name>
    <dbReference type="NCBI Taxonomy" id="219574"/>
    <lineage>
        <taxon>Bacteria</taxon>
        <taxon>Pseudomonadati</taxon>
        <taxon>Pseudomonadota</taxon>
        <taxon>Gammaproteobacteria</taxon>
        <taxon>Pseudomonadales</taxon>
        <taxon>Pseudomonadaceae</taxon>
        <taxon>Pseudomonas</taxon>
    </lineage>
</organism>
<sequence>MTDTRIEKISDFLSSKGEEIHSACDDEAAGIALAQELCPGKPYCSVRQWILVDLDISDDKKELVTEQGFQPVLLYAHTVVTDSARRFSPGDWVRSTLLVDRKSNCLFETQNSVYILLGTGSRKTAEPAVVTSIF</sequence>
<evidence type="ECO:0000259" key="1">
    <source>
        <dbReference type="Pfam" id="PF22275"/>
    </source>
</evidence>